<protein>
    <submittedName>
        <fullName evidence="2">Reverse transcriptase</fullName>
    </submittedName>
</protein>
<evidence type="ECO:0000313" key="2">
    <source>
        <dbReference type="WBParaSite" id="PS1159_v2.g17323.t1"/>
    </source>
</evidence>
<dbReference type="WBParaSite" id="PS1159_v2.g17323.t1">
    <property type="protein sequence ID" value="PS1159_v2.g17323.t1"/>
    <property type="gene ID" value="PS1159_v2.g17323"/>
</dbReference>
<proteinExistence type="predicted"/>
<accession>A0AC35FGS5</accession>
<evidence type="ECO:0000313" key="1">
    <source>
        <dbReference type="Proteomes" id="UP000887580"/>
    </source>
</evidence>
<organism evidence="1 2">
    <name type="scientific">Panagrolaimus sp. PS1159</name>
    <dbReference type="NCBI Taxonomy" id="55785"/>
    <lineage>
        <taxon>Eukaryota</taxon>
        <taxon>Metazoa</taxon>
        <taxon>Ecdysozoa</taxon>
        <taxon>Nematoda</taxon>
        <taxon>Chromadorea</taxon>
        <taxon>Rhabditida</taxon>
        <taxon>Tylenchina</taxon>
        <taxon>Panagrolaimomorpha</taxon>
        <taxon>Panagrolaimoidea</taxon>
        <taxon>Panagrolaimidae</taxon>
        <taxon>Panagrolaimus</taxon>
    </lineage>
</organism>
<sequence length="133" mass="15708">MVPLNGGTKRHFLKDQSCRKCRYPCETLLHVLNRCEPNFPKITERHDAIIKRLMGGHKKKRTQEILLDKIISDTASTLRSDITIIDKENKEVILIDVTVPFENFPKAFINARERKIEKYLPIKQELEKRYDFQ</sequence>
<dbReference type="Proteomes" id="UP000887580">
    <property type="component" value="Unplaced"/>
</dbReference>
<name>A0AC35FGS5_9BILA</name>
<reference evidence="2" key="1">
    <citation type="submission" date="2022-11" db="UniProtKB">
        <authorList>
            <consortium name="WormBaseParasite"/>
        </authorList>
    </citation>
    <scope>IDENTIFICATION</scope>
</reference>